<feature type="non-terminal residue" evidence="1">
    <location>
        <position position="71"/>
    </location>
</feature>
<feature type="non-terminal residue" evidence="1">
    <location>
        <position position="1"/>
    </location>
</feature>
<proteinExistence type="predicted"/>
<reference evidence="1 2" key="1">
    <citation type="journal article" date="2024" name="J Genomics">
        <title>Draft genome sequencing and assembly of Favolaschia claudopus CIRM-BRFM 2984 isolated from oak limbs.</title>
        <authorList>
            <person name="Navarro D."/>
            <person name="Drula E."/>
            <person name="Chaduli D."/>
            <person name="Cazenave R."/>
            <person name="Ahrendt S."/>
            <person name="Wang J."/>
            <person name="Lipzen A."/>
            <person name="Daum C."/>
            <person name="Barry K."/>
            <person name="Grigoriev I.V."/>
            <person name="Favel A."/>
            <person name="Rosso M.N."/>
            <person name="Martin F."/>
        </authorList>
    </citation>
    <scope>NUCLEOTIDE SEQUENCE [LARGE SCALE GENOMIC DNA]</scope>
    <source>
        <strain evidence="1 2">CIRM-BRFM 2984</strain>
    </source>
</reference>
<dbReference type="EMBL" id="JAWWNJ010000253">
    <property type="protein sequence ID" value="KAK6966878.1"/>
    <property type="molecule type" value="Genomic_DNA"/>
</dbReference>
<sequence>IYKRLVEWRLDYWKKCWKDDWPSYGPKSLVSDADFQEISTHTGKIITLEDLRNYTHILHWAALSTPLLKQI</sequence>
<comment type="caution">
    <text evidence="1">The sequence shown here is derived from an EMBL/GenBank/DDBJ whole genome shotgun (WGS) entry which is preliminary data.</text>
</comment>
<name>A0AAV9Z0S6_9AGAR</name>
<accession>A0AAV9Z0S6</accession>
<gene>
    <name evidence="1" type="ORF">R3P38DRAFT_2478562</name>
</gene>
<keyword evidence="2" id="KW-1185">Reference proteome</keyword>
<protein>
    <submittedName>
        <fullName evidence="1">Uncharacterized protein</fullName>
    </submittedName>
</protein>
<organism evidence="1 2">
    <name type="scientific">Favolaschia claudopus</name>
    <dbReference type="NCBI Taxonomy" id="2862362"/>
    <lineage>
        <taxon>Eukaryota</taxon>
        <taxon>Fungi</taxon>
        <taxon>Dikarya</taxon>
        <taxon>Basidiomycota</taxon>
        <taxon>Agaricomycotina</taxon>
        <taxon>Agaricomycetes</taxon>
        <taxon>Agaricomycetidae</taxon>
        <taxon>Agaricales</taxon>
        <taxon>Marasmiineae</taxon>
        <taxon>Mycenaceae</taxon>
        <taxon>Favolaschia</taxon>
    </lineage>
</organism>
<dbReference type="AlphaFoldDB" id="A0AAV9Z0S6"/>
<dbReference type="Proteomes" id="UP001362999">
    <property type="component" value="Unassembled WGS sequence"/>
</dbReference>
<evidence type="ECO:0000313" key="2">
    <source>
        <dbReference type="Proteomes" id="UP001362999"/>
    </source>
</evidence>
<evidence type="ECO:0000313" key="1">
    <source>
        <dbReference type="EMBL" id="KAK6966878.1"/>
    </source>
</evidence>